<evidence type="ECO:0000313" key="2">
    <source>
        <dbReference type="Proteomes" id="UP000594263"/>
    </source>
</evidence>
<dbReference type="EnsemblPlants" id="Kaladp0011s0690.1.v1.1">
    <property type="protein sequence ID" value="Kaladp0011s0690.1.v1.1"/>
    <property type="gene ID" value="Kaladp0011s0690.v1.1"/>
</dbReference>
<name>A0A7N0RHM8_KALFE</name>
<dbReference type="AlphaFoldDB" id="A0A7N0RHM8"/>
<dbReference type="Gramene" id="Kaladp0011s0690.1.v1.1">
    <property type="protein sequence ID" value="Kaladp0011s0690.1.v1.1"/>
    <property type="gene ID" value="Kaladp0011s0690.v1.1"/>
</dbReference>
<dbReference type="InterPro" id="IPR036561">
    <property type="entry name" value="MAM33_sf"/>
</dbReference>
<dbReference type="Pfam" id="PF02330">
    <property type="entry name" value="MAM33"/>
    <property type="match status" value="1"/>
</dbReference>
<proteinExistence type="predicted"/>
<dbReference type="SUPFAM" id="SSF54529">
    <property type="entry name" value="Mitochondrial glycoprotein MAM33-like"/>
    <property type="match status" value="1"/>
</dbReference>
<dbReference type="InterPro" id="IPR003428">
    <property type="entry name" value="MAM33"/>
</dbReference>
<accession>A0A7N0RHM8</accession>
<dbReference type="Gene3D" id="3.10.280.10">
    <property type="entry name" value="Mitochondrial glycoprotein"/>
    <property type="match status" value="1"/>
</dbReference>
<dbReference type="Proteomes" id="UP000594263">
    <property type="component" value="Unplaced"/>
</dbReference>
<evidence type="ECO:0008006" key="3">
    <source>
        <dbReference type="Google" id="ProtNLM"/>
    </source>
</evidence>
<dbReference type="PANTHER" id="PTHR10826">
    <property type="entry name" value="COMPLEMENT COMPONENT 1"/>
    <property type="match status" value="1"/>
</dbReference>
<sequence length="278" mass="30776">MVSCRKTLPSTLEPFLSVFNRSLLMAAFMSLLRRASFSPTLPLAIRRALLPKCSGAAAINYQKNGSVGCRGIGFHLPLFSFFTAAASVPSETLDADESLIRIINGEIKLATKEIAGLKGEKPAAFPFKIQDNPGAKTVTLKRKFRNELITVLVDLANGPVDVKRGDGDDQDHDQVSVPLSVTIDKGLDLRLEFGVTAYPDEIVVEYMVTKSPNTSDHGVPYEGRDFRDLEEKMQKAVFEYLAVRGIEPNVTGFMIGYMMIKGGKEYLPWLKNLRKFCH</sequence>
<protein>
    <recommendedName>
        <fullName evidence="3">Mitochondrial glycoprotein</fullName>
    </recommendedName>
</protein>
<dbReference type="PANTHER" id="PTHR10826:SF41">
    <property type="entry name" value="MITOCHONDRIAL GLYCOPROTEIN FAMILY PROTEIN"/>
    <property type="match status" value="1"/>
</dbReference>
<organism evidence="1 2">
    <name type="scientific">Kalanchoe fedtschenkoi</name>
    <name type="common">Lavender scallops</name>
    <name type="synonym">South American air plant</name>
    <dbReference type="NCBI Taxonomy" id="63787"/>
    <lineage>
        <taxon>Eukaryota</taxon>
        <taxon>Viridiplantae</taxon>
        <taxon>Streptophyta</taxon>
        <taxon>Embryophyta</taxon>
        <taxon>Tracheophyta</taxon>
        <taxon>Spermatophyta</taxon>
        <taxon>Magnoliopsida</taxon>
        <taxon>eudicotyledons</taxon>
        <taxon>Gunneridae</taxon>
        <taxon>Pentapetalae</taxon>
        <taxon>Saxifragales</taxon>
        <taxon>Crassulaceae</taxon>
        <taxon>Kalanchoe</taxon>
    </lineage>
</organism>
<evidence type="ECO:0000313" key="1">
    <source>
        <dbReference type="EnsemblPlants" id="Kaladp0011s0690.1.v1.1"/>
    </source>
</evidence>
<dbReference type="GO" id="GO:0005759">
    <property type="term" value="C:mitochondrial matrix"/>
    <property type="evidence" value="ECO:0007669"/>
    <property type="project" value="InterPro"/>
</dbReference>
<reference evidence="1" key="1">
    <citation type="submission" date="2021-01" db="UniProtKB">
        <authorList>
            <consortium name="EnsemblPlants"/>
        </authorList>
    </citation>
    <scope>IDENTIFICATION</scope>
</reference>
<keyword evidence="2" id="KW-1185">Reference proteome</keyword>